<protein>
    <submittedName>
        <fullName evidence="4">Uncharacterized protein</fullName>
    </submittedName>
</protein>
<comment type="caution">
    <text evidence="4">The sequence shown here is derived from an EMBL/GenBank/DDBJ whole genome shotgun (WGS) entry which is preliminary data.</text>
</comment>
<feature type="transmembrane region" description="Helical" evidence="2">
    <location>
        <begin position="89"/>
        <end position="109"/>
    </location>
</feature>
<feature type="transmembrane region" description="Helical" evidence="2">
    <location>
        <begin position="306"/>
        <end position="323"/>
    </location>
</feature>
<keyword evidence="2" id="KW-0472">Membrane</keyword>
<evidence type="ECO:0000313" key="5">
    <source>
        <dbReference type="Proteomes" id="UP000177960"/>
    </source>
</evidence>
<feature type="transmembrane region" description="Helical" evidence="2">
    <location>
        <begin position="196"/>
        <end position="215"/>
    </location>
</feature>
<feature type="chain" id="PRO_5009581830" evidence="3">
    <location>
        <begin position="27"/>
        <end position="648"/>
    </location>
</feature>
<dbReference type="InterPro" id="IPR045782">
    <property type="entry name" value="TrbL_3"/>
</dbReference>
<feature type="transmembrane region" description="Helical" evidence="2">
    <location>
        <begin position="121"/>
        <end position="139"/>
    </location>
</feature>
<feature type="transmembrane region" description="Helical" evidence="2">
    <location>
        <begin position="261"/>
        <end position="279"/>
    </location>
</feature>
<evidence type="ECO:0000256" key="3">
    <source>
        <dbReference type="SAM" id="SignalP"/>
    </source>
</evidence>
<keyword evidence="3" id="KW-0732">Signal</keyword>
<accession>A0A1G1ZHF2</accession>
<evidence type="ECO:0000256" key="1">
    <source>
        <dbReference type="SAM" id="MobiDB-lite"/>
    </source>
</evidence>
<name>A0A1G1ZHF2_9BACT</name>
<dbReference type="AlphaFoldDB" id="A0A1G1ZHF2"/>
<dbReference type="STRING" id="1798404.A3B92_04250"/>
<proteinExistence type="predicted"/>
<evidence type="ECO:0000313" key="4">
    <source>
        <dbReference type="EMBL" id="OGY64013.1"/>
    </source>
</evidence>
<organism evidence="4 5">
    <name type="scientific">Candidatus Harrisonbacteria bacterium RIFCSPHIGHO2_02_FULL_42_16</name>
    <dbReference type="NCBI Taxonomy" id="1798404"/>
    <lineage>
        <taxon>Bacteria</taxon>
        <taxon>Candidatus Harrisoniibacteriota</taxon>
    </lineage>
</organism>
<feature type="signal peptide" evidence="3">
    <location>
        <begin position="1"/>
        <end position="26"/>
    </location>
</feature>
<sequence length="648" mass="71407">MKRLTKIIFLTSVILSLSGTAIISRAAETATPMDTSSINTSSGMYLLAYAASKGVYLAGQMVTWTLNLNSRILVDNPIVAAGWTITRDLANLGFVLAIILIAFTTILRIPRYQMKEMLWKLIVAALLINFSLVITGVVLDFTGVLTNFFISHSIANESQISQALANTLTLQTLLSPPAQSGDSLFLLRWGTGILEFTSRLLFILIFTIMGGLTLFSVAAMLFIRYIAISMLLIMMPLAWLMWIWPDLEGHWKEWWSNFFRWAFYAPTVTFFIYLAILAAQKAKYAGLDTSAIGVASSDLLSNKSTSIGQMIMIMGILISGLAISDKVVKTGTSAAGDVWKATKGFALGTVKYTGAGLGARAIGERLRTAGYQEPDKEGLGGGGTLERFAAKYAGNRFLGGIARTGSQWLSAGKQEQVSKYEKEFGTLAMNKDAFLNTFISPGFTSDLLRNDVRAAAYINVAAEKNMLNDLKKKNPDLFEKMVKTSQKLGTANKIYEADPFLAGLKVPGASLKDEKAYYGNKDVMSEITKVFKKSKPEAVDNMTIDFLKEYPVFVTELKPPHLSRFAEKGFDAQKGLADILRGLIRALENKERGSWDDTDKKIFAQATFINKSFGWAEKISSPLLVKKSKKKGDNKETEAKDYTHEVRL</sequence>
<feature type="compositionally biased region" description="Basic and acidic residues" evidence="1">
    <location>
        <begin position="631"/>
        <end position="648"/>
    </location>
</feature>
<keyword evidence="2" id="KW-0812">Transmembrane</keyword>
<dbReference type="Pfam" id="PF19590">
    <property type="entry name" value="TrbL_3"/>
    <property type="match status" value="1"/>
</dbReference>
<evidence type="ECO:0000256" key="2">
    <source>
        <dbReference type="SAM" id="Phobius"/>
    </source>
</evidence>
<feature type="region of interest" description="Disordered" evidence="1">
    <location>
        <begin position="627"/>
        <end position="648"/>
    </location>
</feature>
<gene>
    <name evidence="4" type="ORF">A3B92_04250</name>
</gene>
<dbReference type="Proteomes" id="UP000177960">
    <property type="component" value="Unassembled WGS sequence"/>
</dbReference>
<keyword evidence="2" id="KW-1133">Transmembrane helix</keyword>
<dbReference type="EMBL" id="MHJG01000011">
    <property type="protein sequence ID" value="OGY64013.1"/>
    <property type="molecule type" value="Genomic_DNA"/>
</dbReference>
<reference evidence="4 5" key="1">
    <citation type="journal article" date="2016" name="Nat. Commun.">
        <title>Thousands of microbial genomes shed light on interconnected biogeochemical processes in an aquifer system.</title>
        <authorList>
            <person name="Anantharaman K."/>
            <person name="Brown C.T."/>
            <person name="Hug L.A."/>
            <person name="Sharon I."/>
            <person name="Castelle C.J."/>
            <person name="Probst A.J."/>
            <person name="Thomas B.C."/>
            <person name="Singh A."/>
            <person name="Wilkins M.J."/>
            <person name="Karaoz U."/>
            <person name="Brodie E.L."/>
            <person name="Williams K.H."/>
            <person name="Hubbard S.S."/>
            <person name="Banfield J.F."/>
        </authorList>
    </citation>
    <scope>NUCLEOTIDE SEQUENCE [LARGE SCALE GENOMIC DNA]</scope>
</reference>
<feature type="transmembrane region" description="Helical" evidence="2">
    <location>
        <begin position="222"/>
        <end position="241"/>
    </location>
</feature>